<gene>
    <name evidence="1" type="ORF">TSPGSL018_20858</name>
</gene>
<proteinExistence type="predicted"/>
<accession>A0A061RTM7</accession>
<dbReference type="AlphaFoldDB" id="A0A061RTM7"/>
<organism evidence="1">
    <name type="scientific">Tetraselmis sp. GSL018</name>
    <dbReference type="NCBI Taxonomy" id="582737"/>
    <lineage>
        <taxon>Eukaryota</taxon>
        <taxon>Viridiplantae</taxon>
        <taxon>Chlorophyta</taxon>
        <taxon>core chlorophytes</taxon>
        <taxon>Chlorodendrophyceae</taxon>
        <taxon>Chlorodendrales</taxon>
        <taxon>Chlorodendraceae</taxon>
        <taxon>Tetraselmis</taxon>
    </lineage>
</organism>
<protein>
    <submittedName>
        <fullName evidence="1">Uncharacterized protein</fullName>
    </submittedName>
</protein>
<dbReference type="EMBL" id="GBEZ01009380">
    <property type="protein sequence ID" value="JAC76202.1"/>
    <property type="molecule type" value="Transcribed_RNA"/>
</dbReference>
<feature type="non-terminal residue" evidence="1">
    <location>
        <position position="1"/>
    </location>
</feature>
<evidence type="ECO:0000313" key="1">
    <source>
        <dbReference type="EMBL" id="JAC76202.1"/>
    </source>
</evidence>
<reference evidence="1" key="1">
    <citation type="submission" date="2014-05" db="EMBL/GenBank/DDBJ databases">
        <title>The transcriptome of the halophilic microalga Tetraselmis sp. GSL018 isolated from the Great Salt Lake, Utah.</title>
        <authorList>
            <person name="Jinkerson R.E."/>
            <person name="D'Adamo S."/>
            <person name="Posewitz M.C."/>
        </authorList>
    </citation>
    <scope>NUCLEOTIDE SEQUENCE</scope>
    <source>
        <strain evidence="1">GSL018</strain>
    </source>
</reference>
<name>A0A061RTM7_9CHLO</name>
<sequence length="59" mass="6677">GYNYHFQRTEALNMLSVSLGKRDETVELGVLAFPKEGKFCAKITQQFEASLGAQKIRKQ</sequence>